<dbReference type="SUPFAM" id="SSF75011">
    <property type="entry name" value="3-carboxy-cis,cis-mucoante lactonizing enzyme"/>
    <property type="match status" value="1"/>
</dbReference>
<proteinExistence type="predicted"/>
<sequence length="401" mass="45144">MKIFAIILALLFQISCEKVETIENSSSYIFAWTKDENGWDSEFLTVINANPGDKDYGSLIKTLPVGYNNINAHHSEHRFHSSKHLFTNGFSGGRTFIFNLEDPYNPQLITNFTNMQKYTYPHSFERLPNGNVLATFQTIGEGNKKEGGLVEITSKGDYVRSAISSDPDVEDFIRPYSLAILPDLDRVVSTSADMKEADLSRVVQVWRLSDLSLIKTISLDPGPRGNEHYDPAEPRVLSDGKTVLISTFFCGLYQIIDLETIDPSAEWVYSFAFNDKYDCAIPAVNGDYWIQAVGSKTSLVSLDVSDPSKPVKVDELKFKKGEWPHWIAVEPNGQRIIVTGNNRLKNKLMIVDFNSETGEMSFDKNFKDKRTGEMGFSFDRFDWPHGNTDSGVPHGSVFSIE</sequence>
<evidence type="ECO:0000313" key="1">
    <source>
        <dbReference type="EMBL" id="SVB35963.1"/>
    </source>
</evidence>
<organism evidence="1">
    <name type="scientific">marine metagenome</name>
    <dbReference type="NCBI Taxonomy" id="408172"/>
    <lineage>
        <taxon>unclassified sequences</taxon>
        <taxon>metagenomes</taxon>
        <taxon>ecological metagenomes</taxon>
    </lineage>
</organism>
<dbReference type="InterPro" id="IPR015943">
    <property type="entry name" value="WD40/YVTN_repeat-like_dom_sf"/>
</dbReference>
<accession>A0A382DE93</accession>
<gene>
    <name evidence="1" type="ORF">METZ01_LOCUS188817</name>
</gene>
<dbReference type="EMBL" id="UINC01038644">
    <property type="protein sequence ID" value="SVB35963.1"/>
    <property type="molecule type" value="Genomic_DNA"/>
</dbReference>
<reference evidence="1" key="1">
    <citation type="submission" date="2018-05" db="EMBL/GenBank/DDBJ databases">
        <authorList>
            <person name="Lanie J.A."/>
            <person name="Ng W.-L."/>
            <person name="Kazmierczak K.M."/>
            <person name="Andrzejewski T.M."/>
            <person name="Davidsen T.M."/>
            <person name="Wayne K.J."/>
            <person name="Tettelin H."/>
            <person name="Glass J.I."/>
            <person name="Rusch D."/>
            <person name="Podicherti R."/>
            <person name="Tsui H.-C.T."/>
            <person name="Winkler M.E."/>
        </authorList>
    </citation>
    <scope>NUCLEOTIDE SEQUENCE</scope>
</reference>
<dbReference type="Gene3D" id="2.130.10.10">
    <property type="entry name" value="YVTN repeat-like/Quinoprotein amine dehydrogenase"/>
    <property type="match status" value="1"/>
</dbReference>
<protein>
    <submittedName>
        <fullName evidence="1">Uncharacterized protein</fullName>
    </submittedName>
</protein>
<dbReference type="AlphaFoldDB" id="A0A382DE93"/>
<name>A0A382DE93_9ZZZZ</name>